<dbReference type="Proteomes" id="UP001596105">
    <property type="component" value="Unassembled WGS sequence"/>
</dbReference>
<dbReference type="Gene3D" id="3.30.470.20">
    <property type="entry name" value="ATP-grasp fold, B domain"/>
    <property type="match status" value="1"/>
</dbReference>
<evidence type="ECO:0000313" key="1">
    <source>
        <dbReference type="EMBL" id="MFC5471272.1"/>
    </source>
</evidence>
<accession>A0ABW0M1W5</accession>
<gene>
    <name evidence="1" type="ORF">ACFPPD_21515</name>
</gene>
<proteinExistence type="predicted"/>
<name>A0ABW0M1W5_9BACL</name>
<dbReference type="EMBL" id="JBHSMH010000095">
    <property type="protein sequence ID" value="MFC5471272.1"/>
    <property type="molecule type" value="Genomic_DNA"/>
</dbReference>
<dbReference type="SUPFAM" id="SSF56059">
    <property type="entry name" value="Glutathione synthetase ATP-binding domain-like"/>
    <property type="match status" value="1"/>
</dbReference>
<sequence>MLRKDSGSISVKSKWTKTKWLLSDHVLRRFVPETKLFTRSSLNEMTDRYKMVYFKPTNGTGGSGIARILRTSPRKFRVKKDARTFEVSSASALFDQLQKIAGGRSYLLQKGIYLQACRGLPFDLRMTMQKTGGGNWVPSVMFVKLGKPNKVVTNYHQGGKLALVEQTLQRSGYTSTQIDHYKRQLKMLGIQTARRFDRHSVRFKELGLDVALDRNGRLWILEVNTRPNFNALKSLADKSLYRTIVRYGKMYGRTK</sequence>
<dbReference type="RefSeq" id="WP_209748259.1">
    <property type="nucleotide sequence ID" value="NZ_JBHSMH010000095.1"/>
</dbReference>
<keyword evidence="2" id="KW-1185">Reference proteome</keyword>
<organism evidence="1 2">
    <name type="scientific">Cohnella suwonensis</name>
    <dbReference type="NCBI Taxonomy" id="696072"/>
    <lineage>
        <taxon>Bacteria</taxon>
        <taxon>Bacillati</taxon>
        <taxon>Bacillota</taxon>
        <taxon>Bacilli</taxon>
        <taxon>Bacillales</taxon>
        <taxon>Paenibacillaceae</taxon>
        <taxon>Cohnella</taxon>
    </lineage>
</organism>
<evidence type="ECO:0000313" key="2">
    <source>
        <dbReference type="Proteomes" id="UP001596105"/>
    </source>
</evidence>
<dbReference type="InterPro" id="IPR026838">
    <property type="entry name" value="YheC/D"/>
</dbReference>
<reference evidence="2" key="1">
    <citation type="journal article" date="2019" name="Int. J. Syst. Evol. Microbiol.">
        <title>The Global Catalogue of Microorganisms (GCM) 10K type strain sequencing project: providing services to taxonomists for standard genome sequencing and annotation.</title>
        <authorList>
            <consortium name="The Broad Institute Genomics Platform"/>
            <consortium name="The Broad Institute Genome Sequencing Center for Infectious Disease"/>
            <person name="Wu L."/>
            <person name="Ma J."/>
        </authorList>
    </citation>
    <scope>NUCLEOTIDE SEQUENCE [LARGE SCALE GENOMIC DNA]</scope>
    <source>
        <strain evidence="2">CCUG 57113</strain>
    </source>
</reference>
<comment type="caution">
    <text evidence="1">The sequence shown here is derived from an EMBL/GenBank/DDBJ whole genome shotgun (WGS) entry which is preliminary data.</text>
</comment>
<protein>
    <submittedName>
        <fullName evidence="1">YheC/YheD family protein</fullName>
    </submittedName>
</protein>
<dbReference type="Pfam" id="PF14398">
    <property type="entry name" value="ATPgrasp_YheCD"/>
    <property type="match status" value="1"/>
</dbReference>